<dbReference type="AlphaFoldDB" id="A0A851M4Z9"/>
<protein>
    <submittedName>
        <fullName evidence="5">PUM3 protein</fullName>
    </submittedName>
</protein>
<dbReference type="EMBL" id="WBMX01013668">
    <property type="protein sequence ID" value="NXC22082.1"/>
    <property type="molecule type" value="Genomic_DNA"/>
</dbReference>
<proteinExistence type="predicted"/>
<dbReference type="InterPro" id="IPR011989">
    <property type="entry name" value="ARM-like"/>
</dbReference>
<dbReference type="Pfam" id="PF08144">
    <property type="entry name" value="CPL"/>
    <property type="match status" value="1"/>
</dbReference>
<dbReference type="InterPro" id="IPR016024">
    <property type="entry name" value="ARM-type_fold"/>
</dbReference>
<dbReference type="GO" id="GO:0003729">
    <property type="term" value="F:mRNA binding"/>
    <property type="evidence" value="ECO:0007669"/>
    <property type="project" value="TreeGrafter"/>
</dbReference>
<evidence type="ECO:0000256" key="2">
    <source>
        <dbReference type="ARBA" id="ARBA00022884"/>
    </source>
</evidence>
<feature type="non-terminal residue" evidence="5">
    <location>
        <position position="356"/>
    </location>
</feature>
<accession>A0A851M4Z9</accession>
<dbReference type="PANTHER" id="PTHR13389:SF0">
    <property type="entry name" value="PUMILIO HOMOLOG 3"/>
    <property type="match status" value="1"/>
</dbReference>
<sequence length="356" mass="40379">LAFAHDSTRVIQCFIQYGNEKQRQETFEELKDSLVELSKSKYSRNIVKKFLMYGTKPQVAEIIKSFKGHVKKMLRHAEASAVVEYAYNDKAILEQRHMLTEELYGNTFQVYKTPVVPTLDKVLEAQPEKREAILDEMKQILTPMAQKEAVIKHSLVHKVFLDFFTYALAKQRSEMIEAIREAVIYLAHTHDGARVAMHCLWHGTPKGEFSHLVLLAAFDCIDDTKLVKQLIISEINASLPNIINNKYGKKVLLYLLSPRDPAHFVPEIITLLQQGDGNAYSKKNTELRRRELLEAISSPLLEYLQEHTQEVVIDKATFVLVADILRTALGDIQPALDAIANLAAEELVPGGRDGQV</sequence>
<feature type="repeat" description="Pumilio" evidence="3">
    <location>
        <begin position="29"/>
        <end position="64"/>
    </location>
</feature>
<feature type="non-terminal residue" evidence="5">
    <location>
        <position position="1"/>
    </location>
</feature>
<dbReference type="Proteomes" id="UP000621168">
    <property type="component" value="Unassembled WGS sequence"/>
</dbReference>
<comment type="caution">
    <text evidence="5">The sequence shown here is derived from an EMBL/GenBank/DDBJ whole genome shotgun (WGS) entry which is preliminary data.</text>
</comment>
<keyword evidence="1" id="KW-0677">Repeat</keyword>
<reference evidence="5" key="1">
    <citation type="submission" date="2019-09" db="EMBL/GenBank/DDBJ databases">
        <title>Bird 10,000 Genomes (B10K) Project - Family phase.</title>
        <authorList>
            <person name="Zhang G."/>
        </authorList>
    </citation>
    <scope>NUCLEOTIDE SEQUENCE</scope>
    <source>
        <strain evidence="5">B10K-CU-031-40</strain>
    </source>
</reference>
<keyword evidence="6" id="KW-1185">Reference proteome</keyword>
<evidence type="ECO:0000256" key="1">
    <source>
        <dbReference type="ARBA" id="ARBA00022737"/>
    </source>
</evidence>
<dbReference type="PANTHER" id="PTHR13389">
    <property type="entry name" value="PUMILIO HOMOLOG 3"/>
    <property type="match status" value="1"/>
</dbReference>
<organism evidence="5 6">
    <name type="scientific">Corythaeola cristata</name>
    <name type="common">Great blue turaco</name>
    <dbReference type="NCBI Taxonomy" id="103954"/>
    <lineage>
        <taxon>Eukaryota</taxon>
        <taxon>Metazoa</taxon>
        <taxon>Chordata</taxon>
        <taxon>Craniata</taxon>
        <taxon>Vertebrata</taxon>
        <taxon>Euteleostomi</taxon>
        <taxon>Archelosauria</taxon>
        <taxon>Archosauria</taxon>
        <taxon>Dinosauria</taxon>
        <taxon>Saurischia</taxon>
        <taxon>Theropoda</taxon>
        <taxon>Coelurosauria</taxon>
        <taxon>Aves</taxon>
        <taxon>Neognathae</taxon>
        <taxon>Neoaves</taxon>
        <taxon>Otidimorphae</taxon>
        <taxon>Musophagiformes</taxon>
        <taxon>Musophagidae</taxon>
        <taxon>Corythaeola</taxon>
    </lineage>
</organism>
<evidence type="ECO:0000259" key="4">
    <source>
        <dbReference type="PROSITE" id="PS50303"/>
    </source>
</evidence>
<dbReference type="InterPro" id="IPR001313">
    <property type="entry name" value="Pumilio_RNA-bd_rpt"/>
</dbReference>
<evidence type="ECO:0000256" key="3">
    <source>
        <dbReference type="PROSITE-ProRule" id="PRU00317"/>
    </source>
</evidence>
<dbReference type="GO" id="GO:0006417">
    <property type="term" value="P:regulation of translation"/>
    <property type="evidence" value="ECO:0007669"/>
    <property type="project" value="TreeGrafter"/>
</dbReference>
<keyword evidence="2" id="KW-0694">RNA-binding</keyword>
<dbReference type="FunFam" id="1.25.10.10:FF:000207">
    <property type="entry name" value="Pumilio RNA-binding family member 3"/>
    <property type="match status" value="1"/>
</dbReference>
<dbReference type="InterPro" id="IPR012959">
    <property type="entry name" value="CPL_dom"/>
</dbReference>
<dbReference type="SUPFAM" id="SSF48371">
    <property type="entry name" value="ARM repeat"/>
    <property type="match status" value="1"/>
</dbReference>
<dbReference type="SMART" id="SM00025">
    <property type="entry name" value="Pumilio"/>
    <property type="match status" value="5"/>
</dbReference>
<dbReference type="OrthoDB" id="497380at2759"/>
<evidence type="ECO:0000313" key="5">
    <source>
        <dbReference type="EMBL" id="NXC22082.1"/>
    </source>
</evidence>
<dbReference type="PROSITE" id="PS50303">
    <property type="entry name" value="PUM_HD"/>
    <property type="match status" value="1"/>
</dbReference>
<evidence type="ECO:0000313" key="6">
    <source>
        <dbReference type="Proteomes" id="UP000621168"/>
    </source>
</evidence>
<feature type="domain" description="PUM-HD" evidence="4">
    <location>
        <begin position="1"/>
        <end position="351"/>
    </location>
</feature>
<gene>
    <name evidence="5" type="primary">Pum3</name>
    <name evidence="5" type="ORF">CORCRI_R08699</name>
</gene>
<dbReference type="InterPro" id="IPR033133">
    <property type="entry name" value="PUM-HD"/>
</dbReference>
<dbReference type="GO" id="GO:0005730">
    <property type="term" value="C:nucleolus"/>
    <property type="evidence" value="ECO:0007669"/>
    <property type="project" value="TreeGrafter"/>
</dbReference>
<dbReference type="Gene3D" id="1.25.10.10">
    <property type="entry name" value="Leucine-rich Repeat Variant"/>
    <property type="match status" value="1"/>
</dbReference>
<name>A0A851M4Z9_CORCR</name>
<dbReference type="PROSITE" id="PS50302">
    <property type="entry name" value="PUM"/>
    <property type="match status" value="1"/>
</dbReference>
<dbReference type="InterPro" id="IPR040059">
    <property type="entry name" value="PUM3"/>
</dbReference>